<sequence length="430" mass="47848">MKILIIGMGYVGTTTGVVFAHQGHEVTGLDIDESKITSLKKGNLYFHEPGLQEMLFDQLKNGRIQFTSDPRAAVENHDVLFLTVGTPSLENGNADLTFIKKAAEMIGRYKNKEKIVVVKSTVPLGTTDQVEQWIKQSTTDPSSTHVAMNPEFLREGSALYDALHPNRIVIGSQNSKARSTLEQLYRSFTCPLLITSTKAAEMIKYASNAFLATKISFINEVAKLCDQVDVQIKDVAKGMGLDQRIGPDFLQAGLGYGGSCFPKDVKEFTASAKSLGVPLTILEDVEKINKSQPHYFINKMKNTFPTLKGKKVTLLGLSFKPDTDDIRESVAFPIMDLLLKEGAKITVHDPVVNLSTEWLTKGVTQCWDPYVAVKNSDMILIATNWSHYEKLDWAKVHELVTTPHLFDGRNMLNAEKMKLLKFHYQGIGYA</sequence>
<feature type="active site" description="Nucleophile" evidence="8">
    <location>
        <position position="260"/>
    </location>
</feature>
<comment type="similarity">
    <text evidence="2 7">Belongs to the UDP-glucose/GDP-mannose dehydrogenase family.</text>
</comment>
<dbReference type="EC" id="1.1.1.22" evidence="3 7"/>
<feature type="domain" description="UDP-glucose/GDP-mannose dehydrogenase C-terminal" evidence="11">
    <location>
        <begin position="313"/>
        <end position="414"/>
    </location>
</feature>
<dbReference type="PANTHER" id="PTHR43750:SF3">
    <property type="entry name" value="UDP-GLUCOSE 6-DEHYDROGENASE TUAD"/>
    <property type="match status" value="1"/>
</dbReference>
<dbReference type="NCBIfam" id="TIGR03026">
    <property type="entry name" value="NDP-sugDHase"/>
    <property type="match status" value="1"/>
</dbReference>
<name>A0A917BBD2_HALAA</name>
<dbReference type="Gene3D" id="3.40.50.720">
    <property type="entry name" value="NAD(P)-binding Rossmann-like Domain"/>
    <property type="match status" value="2"/>
</dbReference>
<keyword evidence="4 7" id="KW-0560">Oxidoreductase</keyword>
<protein>
    <recommendedName>
        <fullName evidence="3 7">UDP-glucose 6-dehydrogenase</fullName>
        <ecNumber evidence="3 7">1.1.1.22</ecNumber>
    </recommendedName>
</protein>
<evidence type="ECO:0000256" key="9">
    <source>
        <dbReference type="PIRSR" id="PIRSR500134-2"/>
    </source>
</evidence>
<evidence type="ECO:0000256" key="6">
    <source>
        <dbReference type="ARBA" id="ARBA00047473"/>
    </source>
</evidence>
<reference evidence="12" key="1">
    <citation type="journal article" date="2014" name="Int. J. Syst. Evol. Microbiol.">
        <title>Complete genome sequence of Corynebacterium casei LMG S-19264T (=DSM 44701T), isolated from a smear-ripened cheese.</title>
        <authorList>
            <consortium name="US DOE Joint Genome Institute (JGI-PGF)"/>
            <person name="Walter F."/>
            <person name="Albersmeier A."/>
            <person name="Kalinowski J."/>
            <person name="Ruckert C."/>
        </authorList>
    </citation>
    <scope>NUCLEOTIDE SEQUENCE</scope>
    <source>
        <strain evidence="12">CGMCC 1.12153</strain>
    </source>
</reference>
<dbReference type="Pfam" id="PF03721">
    <property type="entry name" value="UDPG_MGDP_dh_N"/>
    <property type="match status" value="1"/>
</dbReference>
<feature type="binding site" evidence="10">
    <location>
        <position position="86"/>
    </location>
    <ligand>
        <name>NAD(+)</name>
        <dbReference type="ChEBI" id="CHEBI:57540"/>
    </ligand>
</feature>
<dbReference type="Proteomes" id="UP000660110">
    <property type="component" value="Unassembled WGS sequence"/>
</dbReference>
<dbReference type="PIRSF" id="PIRSF000124">
    <property type="entry name" value="UDPglc_GDPman_dh"/>
    <property type="match status" value="1"/>
</dbReference>
<evidence type="ECO:0000313" key="12">
    <source>
        <dbReference type="EMBL" id="GGF34804.1"/>
    </source>
</evidence>
<keyword evidence="13" id="KW-1185">Reference proteome</keyword>
<dbReference type="PANTHER" id="PTHR43750">
    <property type="entry name" value="UDP-GLUCOSE 6-DEHYDROGENASE TUAD"/>
    <property type="match status" value="1"/>
</dbReference>
<feature type="binding site" evidence="9">
    <location>
        <begin position="152"/>
        <end position="155"/>
    </location>
    <ligand>
        <name>substrate</name>
    </ligand>
</feature>
<dbReference type="SUPFAM" id="SSF48179">
    <property type="entry name" value="6-phosphogluconate dehydrogenase C-terminal domain-like"/>
    <property type="match status" value="1"/>
</dbReference>
<evidence type="ECO:0000256" key="8">
    <source>
        <dbReference type="PIRSR" id="PIRSR500134-1"/>
    </source>
</evidence>
<feature type="binding site" evidence="10">
    <location>
        <position position="30"/>
    </location>
    <ligand>
        <name>NAD(+)</name>
        <dbReference type="ChEBI" id="CHEBI:57540"/>
    </ligand>
</feature>
<dbReference type="InterPro" id="IPR036220">
    <property type="entry name" value="UDP-Glc/GDP-Man_DH_C_sf"/>
</dbReference>
<dbReference type="InterPro" id="IPR008927">
    <property type="entry name" value="6-PGluconate_DH-like_C_sf"/>
</dbReference>
<dbReference type="Pfam" id="PF00984">
    <property type="entry name" value="UDPG_MGDP_dh"/>
    <property type="match status" value="1"/>
</dbReference>
<evidence type="ECO:0000256" key="2">
    <source>
        <dbReference type="ARBA" id="ARBA00006601"/>
    </source>
</evidence>
<dbReference type="InterPro" id="IPR017476">
    <property type="entry name" value="UDP-Glc/GDP-Man"/>
</dbReference>
<dbReference type="EMBL" id="BMEL01000005">
    <property type="protein sequence ID" value="GGF34804.1"/>
    <property type="molecule type" value="Genomic_DNA"/>
</dbReference>
<evidence type="ECO:0000256" key="5">
    <source>
        <dbReference type="ARBA" id="ARBA00023027"/>
    </source>
</evidence>
<feature type="binding site" evidence="10">
    <location>
        <position position="263"/>
    </location>
    <ligand>
        <name>NAD(+)</name>
        <dbReference type="ChEBI" id="CHEBI:57540"/>
    </ligand>
</feature>
<dbReference type="InterPro" id="IPR036291">
    <property type="entry name" value="NAD(P)-bd_dom_sf"/>
</dbReference>
<dbReference type="GO" id="GO:0000271">
    <property type="term" value="P:polysaccharide biosynthetic process"/>
    <property type="evidence" value="ECO:0007669"/>
    <property type="project" value="InterPro"/>
</dbReference>
<organism evidence="12 13">
    <name type="scientific">Halobacillus andaensis</name>
    <dbReference type="NCBI Taxonomy" id="1176239"/>
    <lineage>
        <taxon>Bacteria</taxon>
        <taxon>Bacillati</taxon>
        <taxon>Bacillota</taxon>
        <taxon>Bacilli</taxon>
        <taxon>Bacillales</taxon>
        <taxon>Bacillaceae</taxon>
        <taxon>Halobacillus</taxon>
    </lineage>
</organism>
<feature type="binding site" evidence="9">
    <location>
        <position position="320"/>
    </location>
    <ligand>
        <name>substrate</name>
    </ligand>
</feature>
<dbReference type="AlphaFoldDB" id="A0A917BBD2"/>
<proteinExistence type="inferred from homology"/>
<feature type="binding site" evidence="9">
    <location>
        <position position="257"/>
    </location>
    <ligand>
        <name>substrate</name>
    </ligand>
</feature>
<dbReference type="InterPro" id="IPR014026">
    <property type="entry name" value="UDP-Glc/GDP-Man_DH_dimer"/>
</dbReference>
<feature type="binding site" evidence="10">
    <location>
        <position position="121"/>
    </location>
    <ligand>
        <name>NAD(+)</name>
        <dbReference type="ChEBI" id="CHEBI:57540"/>
    </ligand>
</feature>
<dbReference type="InterPro" id="IPR028357">
    <property type="entry name" value="UDPglc_DH_bac"/>
</dbReference>
<evidence type="ECO:0000256" key="4">
    <source>
        <dbReference type="ARBA" id="ARBA00023002"/>
    </source>
</evidence>
<dbReference type="RefSeq" id="WP_188379051.1">
    <property type="nucleotide sequence ID" value="NZ_BMEL01000005.1"/>
</dbReference>
<comment type="pathway">
    <text evidence="1">Nucleotide-sugar biosynthesis; UDP-alpha-D-glucuronate biosynthesis; UDP-alpha-D-glucuronate from UDP-alpha-D-glucose: step 1/1.</text>
</comment>
<gene>
    <name evidence="12" type="ORF">GCM10010954_37330</name>
</gene>
<accession>A0A917BBD2</accession>
<dbReference type="Pfam" id="PF03720">
    <property type="entry name" value="UDPG_MGDP_dh_C"/>
    <property type="match status" value="1"/>
</dbReference>
<evidence type="ECO:0000256" key="3">
    <source>
        <dbReference type="ARBA" id="ARBA00012954"/>
    </source>
</evidence>
<evidence type="ECO:0000256" key="10">
    <source>
        <dbReference type="PIRSR" id="PIRSR500134-3"/>
    </source>
</evidence>
<evidence type="ECO:0000256" key="7">
    <source>
        <dbReference type="PIRNR" id="PIRNR000124"/>
    </source>
</evidence>
<reference evidence="12" key="2">
    <citation type="submission" date="2020-09" db="EMBL/GenBank/DDBJ databases">
        <authorList>
            <person name="Sun Q."/>
            <person name="Zhou Y."/>
        </authorList>
    </citation>
    <scope>NUCLEOTIDE SEQUENCE</scope>
    <source>
        <strain evidence="12">CGMCC 1.12153</strain>
    </source>
</reference>
<feature type="binding site" evidence="9">
    <location>
        <position position="204"/>
    </location>
    <ligand>
        <name>substrate</name>
    </ligand>
</feature>
<feature type="binding site" evidence="9">
    <location>
        <begin position="249"/>
        <end position="253"/>
    </location>
    <ligand>
        <name>substrate</name>
    </ligand>
</feature>
<dbReference type="PIRSF" id="PIRSF500134">
    <property type="entry name" value="UDPglc_DH_bac"/>
    <property type="match status" value="1"/>
</dbReference>
<feature type="binding site" evidence="10">
    <location>
        <position position="35"/>
    </location>
    <ligand>
        <name>NAD(+)</name>
        <dbReference type="ChEBI" id="CHEBI:57540"/>
    </ligand>
</feature>
<evidence type="ECO:0000259" key="11">
    <source>
        <dbReference type="SMART" id="SM00984"/>
    </source>
</evidence>
<evidence type="ECO:0000313" key="13">
    <source>
        <dbReference type="Proteomes" id="UP000660110"/>
    </source>
</evidence>
<comment type="caution">
    <text evidence="12">The sequence shown here is derived from an EMBL/GenBank/DDBJ whole genome shotgun (WGS) entry which is preliminary data.</text>
</comment>
<comment type="catalytic activity">
    <reaction evidence="6 7">
        <text>UDP-alpha-D-glucose + 2 NAD(+) + H2O = UDP-alpha-D-glucuronate + 2 NADH + 3 H(+)</text>
        <dbReference type="Rhea" id="RHEA:23596"/>
        <dbReference type="ChEBI" id="CHEBI:15377"/>
        <dbReference type="ChEBI" id="CHEBI:15378"/>
        <dbReference type="ChEBI" id="CHEBI:57540"/>
        <dbReference type="ChEBI" id="CHEBI:57945"/>
        <dbReference type="ChEBI" id="CHEBI:58052"/>
        <dbReference type="ChEBI" id="CHEBI:58885"/>
        <dbReference type="EC" id="1.1.1.22"/>
    </reaction>
</comment>
<dbReference type="InterPro" id="IPR014027">
    <property type="entry name" value="UDP-Glc/GDP-Man_DH_C"/>
</dbReference>
<feature type="binding site" evidence="10">
    <location>
        <position position="155"/>
    </location>
    <ligand>
        <name>NAD(+)</name>
        <dbReference type="ChEBI" id="CHEBI:57540"/>
    </ligand>
</feature>
<dbReference type="GO" id="GO:0051287">
    <property type="term" value="F:NAD binding"/>
    <property type="evidence" value="ECO:0007669"/>
    <property type="project" value="InterPro"/>
</dbReference>
<dbReference type="SUPFAM" id="SSF51735">
    <property type="entry name" value="NAD(P)-binding Rossmann-fold domains"/>
    <property type="match status" value="1"/>
</dbReference>
<dbReference type="SUPFAM" id="SSF52413">
    <property type="entry name" value="UDP-glucose/GDP-mannose dehydrogenase C-terminal domain"/>
    <property type="match status" value="1"/>
</dbReference>
<dbReference type="InterPro" id="IPR001732">
    <property type="entry name" value="UDP-Glc/GDP-Man_DH_N"/>
</dbReference>
<keyword evidence="5 7" id="KW-0520">NAD</keyword>
<evidence type="ECO:0000256" key="1">
    <source>
        <dbReference type="ARBA" id="ARBA00004701"/>
    </source>
</evidence>
<feature type="binding site" evidence="10">
    <location>
        <position position="327"/>
    </location>
    <ligand>
        <name>NAD(+)</name>
        <dbReference type="ChEBI" id="CHEBI:57540"/>
    </ligand>
</feature>
<dbReference type="GO" id="GO:0003979">
    <property type="term" value="F:UDP-glucose 6-dehydrogenase activity"/>
    <property type="evidence" value="ECO:0007669"/>
    <property type="project" value="UniProtKB-EC"/>
</dbReference>
<dbReference type="SMART" id="SM00984">
    <property type="entry name" value="UDPG_MGDP_dh_C"/>
    <property type="match status" value="1"/>
</dbReference>
<dbReference type="Gene3D" id="1.20.5.100">
    <property type="entry name" value="Cytochrome c1, transmembrane anchor, C-terminal"/>
    <property type="match status" value="1"/>
</dbReference>